<dbReference type="Pfam" id="PF12625">
    <property type="entry name" value="Arabinose_bd"/>
    <property type="match status" value="1"/>
</dbReference>
<comment type="caution">
    <text evidence="5">The sequence shown here is derived from an EMBL/GenBank/DDBJ whole genome shotgun (WGS) entry which is preliminary data.</text>
</comment>
<evidence type="ECO:0000256" key="2">
    <source>
        <dbReference type="ARBA" id="ARBA00023125"/>
    </source>
</evidence>
<keyword evidence="2" id="KW-0238">DNA-binding</keyword>
<proteinExistence type="predicted"/>
<dbReference type="EMBL" id="JBGMEK010000025">
    <property type="protein sequence ID" value="MFA0811695.1"/>
    <property type="molecule type" value="Genomic_DNA"/>
</dbReference>
<dbReference type="PANTHER" id="PTHR47894">
    <property type="entry name" value="HTH-TYPE TRANSCRIPTIONAL REGULATOR GADX"/>
    <property type="match status" value="1"/>
</dbReference>
<sequence>MNPTYEIRSGTLAGFNTLVPQLGGEPAELLGRVGLPANCVRRPDILISISTLLDLLNLCASELHCEDFGLRLAEMQELRMLGVLGKLLLSEGNLDAALGISHRYMVLHNQADHWQISEREGQLVACRINHFDGPNSVEQYSELAMGAACRLFQELAGKDIRPLQVQFHHAPISPLQHYREYFEAEVLFTQKRDCLIFNADLLQRPLNAPSPSLVSYFEEFTWGLLKGHEGDISSQVRTLILQTLGAQQHSLVQVAQLVDTPVRTLQRRLSEAGTSFTQLLQEARMETARWHLRASSIDIGLLSASLGYTDTSAFSKAFRAIHGSSPLQWRKRQREFAC</sequence>
<evidence type="ECO:0000256" key="3">
    <source>
        <dbReference type="ARBA" id="ARBA00023163"/>
    </source>
</evidence>
<dbReference type="PANTHER" id="PTHR47894:SF4">
    <property type="entry name" value="HTH-TYPE TRANSCRIPTIONAL REGULATOR GADX"/>
    <property type="match status" value="1"/>
</dbReference>
<evidence type="ECO:0000256" key="1">
    <source>
        <dbReference type="ARBA" id="ARBA00023015"/>
    </source>
</evidence>
<evidence type="ECO:0000313" key="5">
    <source>
        <dbReference type="EMBL" id="MFA0811695.1"/>
    </source>
</evidence>
<evidence type="ECO:0000313" key="6">
    <source>
        <dbReference type="Proteomes" id="UP001569428"/>
    </source>
</evidence>
<dbReference type="Proteomes" id="UP001569428">
    <property type="component" value="Unassembled WGS sequence"/>
</dbReference>
<dbReference type="Gene3D" id="1.10.10.60">
    <property type="entry name" value="Homeodomain-like"/>
    <property type="match status" value="1"/>
</dbReference>
<dbReference type="InterPro" id="IPR032687">
    <property type="entry name" value="AraC-type_N"/>
</dbReference>
<dbReference type="PROSITE" id="PS01124">
    <property type="entry name" value="HTH_ARAC_FAMILY_2"/>
    <property type="match status" value="1"/>
</dbReference>
<gene>
    <name evidence="5" type="ORF">ACCI49_12260</name>
</gene>
<keyword evidence="6" id="KW-1185">Reference proteome</keyword>
<dbReference type="SUPFAM" id="SSF46689">
    <property type="entry name" value="Homeodomain-like"/>
    <property type="match status" value="1"/>
</dbReference>
<evidence type="ECO:0000259" key="4">
    <source>
        <dbReference type="PROSITE" id="PS01124"/>
    </source>
</evidence>
<keyword evidence="3" id="KW-0804">Transcription</keyword>
<dbReference type="RefSeq" id="WP_371839292.1">
    <property type="nucleotide sequence ID" value="NZ_JBGMEK010000025.1"/>
</dbReference>
<reference evidence="5 6" key="1">
    <citation type="submission" date="2024-08" db="EMBL/GenBank/DDBJ databases">
        <authorList>
            <person name="Ishaq N."/>
        </authorList>
    </citation>
    <scope>NUCLEOTIDE SEQUENCE [LARGE SCALE GENOMIC DNA]</scope>
    <source>
        <strain evidence="5 6">DSM 18651</strain>
    </source>
</reference>
<dbReference type="InterPro" id="IPR018060">
    <property type="entry name" value="HTH_AraC"/>
</dbReference>
<name>A0ABV4P179_9GAMM</name>
<dbReference type="Pfam" id="PF12833">
    <property type="entry name" value="HTH_18"/>
    <property type="match status" value="1"/>
</dbReference>
<feature type="domain" description="HTH araC/xylS-type" evidence="4">
    <location>
        <begin position="234"/>
        <end position="332"/>
    </location>
</feature>
<dbReference type="InterPro" id="IPR009057">
    <property type="entry name" value="Homeodomain-like_sf"/>
</dbReference>
<dbReference type="SMART" id="SM00342">
    <property type="entry name" value="HTH_ARAC"/>
    <property type="match status" value="1"/>
</dbReference>
<protein>
    <submittedName>
        <fullName evidence="5">AraC family transcriptional regulator</fullName>
    </submittedName>
</protein>
<accession>A0ABV4P179</accession>
<keyword evidence="1" id="KW-0805">Transcription regulation</keyword>
<organism evidence="5 6">
    <name type="scientific">Microbulbifer epialgicus</name>
    <dbReference type="NCBI Taxonomy" id="393907"/>
    <lineage>
        <taxon>Bacteria</taxon>
        <taxon>Pseudomonadati</taxon>
        <taxon>Pseudomonadota</taxon>
        <taxon>Gammaproteobacteria</taxon>
        <taxon>Cellvibrionales</taxon>
        <taxon>Microbulbiferaceae</taxon>
        <taxon>Microbulbifer</taxon>
    </lineage>
</organism>